<keyword evidence="2" id="KW-1185">Reference proteome</keyword>
<proteinExistence type="predicted"/>
<evidence type="ECO:0000313" key="1">
    <source>
        <dbReference type="EMBL" id="GKT31504.1"/>
    </source>
</evidence>
<dbReference type="Proteomes" id="UP001057375">
    <property type="component" value="Unassembled WGS sequence"/>
</dbReference>
<name>A0ABQ5KG51_9EUKA</name>
<dbReference type="EMBL" id="BQXS01009687">
    <property type="protein sequence ID" value="GKT31504.1"/>
    <property type="molecule type" value="Genomic_DNA"/>
</dbReference>
<evidence type="ECO:0000313" key="2">
    <source>
        <dbReference type="Proteomes" id="UP001057375"/>
    </source>
</evidence>
<dbReference type="Gene3D" id="3.30.200.20">
    <property type="entry name" value="Phosphorylase Kinase, domain 1"/>
    <property type="match status" value="1"/>
</dbReference>
<protein>
    <submittedName>
        <fullName evidence="1">Uncharacterized protein</fullName>
    </submittedName>
</protein>
<organism evidence="1 2">
    <name type="scientific">Aduncisulcus paluster</name>
    <dbReference type="NCBI Taxonomy" id="2918883"/>
    <lineage>
        <taxon>Eukaryota</taxon>
        <taxon>Metamonada</taxon>
        <taxon>Carpediemonas-like organisms</taxon>
        <taxon>Aduncisulcus</taxon>
    </lineage>
</organism>
<accession>A0ABQ5KG51</accession>
<comment type="caution">
    <text evidence="1">The sequence shown here is derived from an EMBL/GenBank/DDBJ whole genome shotgun (WGS) entry which is preliminary data.</text>
</comment>
<reference evidence="1" key="1">
    <citation type="submission" date="2022-03" db="EMBL/GenBank/DDBJ databases">
        <title>Draft genome sequence of Aduncisulcus paluster, a free-living microaerophilic Fornicata.</title>
        <authorList>
            <person name="Yuyama I."/>
            <person name="Kume K."/>
            <person name="Tamura T."/>
            <person name="Inagaki Y."/>
            <person name="Hashimoto T."/>
        </authorList>
    </citation>
    <scope>NUCLEOTIDE SEQUENCE</scope>
    <source>
        <strain evidence="1">NY0171</strain>
    </source>
</reference>
<gene>
    <name evidence="1" type="ORF">ADUPG1_005923</name>
</gene>
<sequence>MRTILSSLFDNIVSLKAVSLGSDQPRGGIQRKHDPDSNHRFCRRSILFACVSTGKEANVYHSTDGKHKPLSADVEAIKISKNKENIASFSSSSSKAPIDSSTVSEYAVKVYKTSIMQFS</sequence>